<protein>
    <submittedName>
        <fullName evidence="2">2564_t:CDS:1</fullName>
    </submittedName>
</protein>
<dbReference type="AlphaFoldDB" id="A0A9N9BI15"/>
<feature type="coiled-coil region" evidence="1">
    <location>
        <begin position="4"/>
        <end position="52"/>
    </location>
</feature>
<gene>
    <name evidence="2" type="ORF">FMOSSE_LOCUS7143</name>
</gene>
<evidence type="ECO:0000313" key="3">
    <source>
        <dbReference type="Proteomes" id="UP000789375"/>
    </source>
</evidence>
<dbReference type="Gene3D" id="1.20.5.340">
    <property type="match status" value="1"/>
</dbReference>
<dbReference type="Proteomes" id="UP000789375">
    <property type="component" value="Unassembled WGS sequence"/>
</dbReference>
<keyword evidence="3" id="KW-1185">Reference proteome</keyword>
<reference evidence="2" key="1">
    <citation type="submission" date="2021-06" db="EMBL/GenBank/DDBJ databases">
        <authorList>
            <person name="Kallberg Y."/>
            <person name="Tangrot J."/>
            <person name="Rosling A."/>
        </authorList>
    </citation>
    <scope>NUCLEOTIDE SEQUENCE</scope>
    <source>
        <strain evidence="2">87-6 pot B 2015</strain>
    </source>
</reference>
<accession>A0A9N9BI15</accession>
<organism evidence="2 3">
    <name type="scientific">Funneliformis mosseae</name>
    <name type="common">Endomycorrhizal fungus</name>
    <name type="synonym">Glomus mosseae</name>
    <dbReference type="NCBI Taxonomy" id="27381"/>
    <lineage>
        <taxon>Eukaryota</taxon>
        <taxon>Fungi</taxon>
        <taxon>Fungi incertae sedis</taxon>
        <taxon>Mucoromycota</taxon>
        <taxon>Glomeromycotina</taxon>
        <taxon>Glomeromycetes</taxon>
        <taxon>Glomerales</taxon>
        <taxon>Glomeraceae</taxon>
        <taxon>Funneliformis</taxon>
    </lineage>
</organism>
<keyword evidence="1" id="KW-0175">Coiled coil</keyword>
<evidence type="ECO:0000313" key="2">
    <source>
        <dbReference type="EMBL" id="CAG8564772.1"/>
    </source>
</evidence>
<dbReference type="EMBL" id="CAJVPP010001614">
    <property type="protein sequence ID" value="CAG8564772.1"/>
    <property type="molecule type" value="Genomic_DNA"/>
</dbReference>
<proteinExistence type="predicted"/>
<evidence type="ECO:0000256" key="1">
    <source>
        <dbReference type="SAM" id="Coils"/>
    </source>
</evidence>
<sequence length="87" mass="10302">MVIKNNLEKTLKDLETRIMELEQSNEGLRSRFEDIEEKVREREEETKAKQETIIHLEAKVREREKASYPENGEVFIGKLSKNKIILT</sequence>
<comment type="caution">
    <text evidence="2">The sequence shown here is derived from an EMBL/GenBank/DDBJ whole genome shotgun (WGS) entry which is preliminary data.</text>
</comment>
<name>A0A9N9BI15_FUNMO</name>